<comment type="caution">
    <text evidence="2">The sequence shown here is derived from an EMBL/GenBank/DDBJ whole genome shotgun (WGS) entry which is preliminary data.</text>
</comment>
<dbReference type="Proteomes" id="UP000219788">
    <property type="component" value="Unassembled WGS sequence"/>
</dbReference>
<feature type="transmembrane region" description="Helical" evidence="1">
    <location>
        <begin position="271"/>
        <end position="291"/>
    </location>
</feature>
<feature type="transmembrane region" description="Helical" evidence="1">
    <location>
        <begin position="367"/>
        <end position="389"/>
    </location>
</feature>
<accession>A0A2A7TYN9</accession>
<evidence type="ECO:0000313" key="3">
    <source>
        <dbReference type="Proteomes" id="UP000219788"/>
    </source>
</evidence>
<keyword evidence="1" id="KW-0812">Transmembrane</keyword>
<feature type="transmembrane region" description="Helical" evidence="1">
    <location>
        <begin position="209"/>
        <end position="229"/>
    </location>
</feature>
<evidence type="ECO:0000313" key="2">
    <source>
        <dbReference type="EMBL" id="PEH71272.1"/>
    </source>
</evidence>
<reference evidence="3" key="1">
    <citation type="submission" date="2017-09" db="EMBL/GenBank/DDBJ databases">
        <title>FDA dAtabase for Regulatory Grade micrObial Sequences (FDA-ARGOS): Supporting development and validation of Infectious Disease Dx tests.</title>
        <authorList>
            <person name="Goldberg B."/>
            <person name="Campos J."/>
            <person name="Tallon L."/>
            <person name="Sadzewicz L."/>
            <person name="Ott S."/>
            <person name="Zhao X."/>
            <person name="Nagaraj S."/>
            <person name="Vavikolanu K."/>
            <person name="Aluvathingal J."/>
            <person name="Nadendla S."/>
            <person name="Geyer C."/>
            <person name="Sichtig H."/>
        </authorList>
    </citation>
    <scope>NUCLEOTIDE SEQUENCE [LARGE SCALE GENOMIC DNA]</scope>
    <source>
        <strain evidence="3">FDAARGOS_370</strain>
    </source>
</reference>
<feature type="transmembrane region" description="Helical" evidence="1">
    <location>
        <begin position="323"/>
        <end position="347"/>
    </location>
</feature>
<name>A0A2A7TYN9_EDWTA</name>
<feature type="transmembrane region" description="Helical" evidence="1">
    <location>
        <begin position="75"/>
        <end position="93"/>
    </location>
</feature>
<dbReference type="STRING" id="636.AAW15_00350"/>
<organism evidence="2 3">
    <name type="scientific">Edwardsiella tarda</name>
    <dbReference type="NCBI Taxonomy" id="636"/>
    <lineage>
        <taxon>Bacteria</taxon>
        <taxon>Pseudomonadati</taxon>
        <taxon>Pseudomonadota</taxon>
        <taxon>Gammaproteobacteria</taxon>
        <taxon>Enterobacterales</taxon>
        <taxon>Hafniaceae</taxon>
        <taxon>Edwardsiella</taxon>
    </lineage>
</organism>
<dbReference type="EMBL" id="PDDV01000013">
    <property type="protein sequence ID" value="PEH71272.1"/>
    <property type="molecule type" value="Genomic_DNA"/>
</dbReference>
<feature type="transmembrane region" description="Helical" evidence="1">
    <location>
        <begin position="15"/>
        <end position="37"/>
    </location>
</feature>
<keyword evidence="1" id="KW-0472">Membrane</keyword>
<feature type="transmembrane region" description="Helical" evidence="1">
    <location>
        <begin position="241"/>
        <end position="259"/>
    </location>
</feature>
<feature type="transmembrane region" description="Helical" evidence="1">
    <location>
        <begin position="43"/>
        <end position="66"/>
    </location>
</feature>
<sequence length="393" mass="42659">MLNLRGVNNRHEPDLRAMVGFAMFNISFTLMLFPQYISDAYLYGYEVMGGMMACWGAGAFIGLWLFRSLRSMRSLSCWGGSLLLLYAILMLLVPAYVSVVLLACTLFLLGIIHSCLCLLLSLGVFPHQVSFSRCWQPDRWPLSLIIGEVSGISLAALMPDPVRGISLGGLGGLAAAIFYGYLVPGARVVSDVPIARHWSVMELMVTRRLFMVIGWGSICLASHMLFMSFPTLMKTLFDFSTWQSGMVIAVSDLIVLGFYPGMRVLGPRWGAGWAWLGVSIISLLIFLLFSFCAVSLISSIMVMLSVHCCWLVFVISSVQQGSAAFCGASGGVSVPYSVIFFSCIAYLPAGLLNSYLTITLGMAYLPLFAVGICLVGIVCVLGGQVLSAMTPGR</sequence>
<feature type="transmembrane region" description="Helical" evidence="1">
    <location>
        <begin position="140"/>
        <end position="159"/>
    </location>
</feature>
<protein>
    <submittedName>
        <fullName evidence="2">Uncharacterized protein</fullName>
    </submittedName>
</protein>
<evidence type="ECO:0000256" key="1">
    <source>
        <dbReference type="SAM" id="Phobius"/>
    </source>
</evidence>
<proteinExistence type="predicted"/>
<gene>
    <name evidence="2" type="ORF">CRM76_04615</name>
</gene>
<feature type="transmembrane region" description="Helical" evidence="1">
    <location>
        <begin position="297"/>
        <end position="316"/>
    </location>
</feature>
<feature type="transmembrane region" description="Helical" evidence="1">
    <location>
        <begin position="99"/>
        <end position="120"/>
    </location>
</feature>
<dbReference type="AlphaFoldDB" id="A0A2A7TYN9"/>
<keyword evidence="1" id="KW-1133">Transmembrane helix</keyword>
<feature type="transmembrane region" description="Helical" evidence="1">
    <location>
        <begin position="165"/>
        <end position="189"/>
    </location>
</feature>
<dbReference type="RefSeq" id="WP_098142787.1">
    <property type="nucleotide sequence ID" value="NZ_PDDV01000013.1"/>
</dbReference>